<dbReference type="InterPro" id="IPR019251">
    <property type="entry name" value="DUF2231_TM"/>
</dbReference>
<dbReference type="AlphaFoldDB" id="A0A4Y9VUT3"/>
<organism evidence="4 5">
    <name type="scientific">Methylotenera oryzisoli</name>
    <dbReference type="NCBI Taxonomy" id="2080758"/>
    <lineage>
        <taxon>Bacteria</taxon>
        <taxon>Pseudomonadati</taxon>
        <taxon>Pseudomonadota</taxon>
        <taxon>Betaproteobacteria</taxon>
        <taxon>Nitrosomonadales</taxon>
        <taxon>Methylophilaceae</taxon>
        <taxon>Methylotenera</taxon>
    </lineage>
</organism>
<protein>
    <submittedName>
        <fullName evidence="4">DUF2231 domain-containing protein</fullName>
    </submittedName>
</protein>
<name>A0A4Y9VUT3_9PROT</name>
<proteinExistence type="predicted"/>
<reference evidence="4 5" key="1">
    <citation type="submission" date="2018-02" db="EMBL/GenBank/DDBJ databases">
        <title>A novel lanthanide dependent methylotroph, Methylotenera sp. La3113.</title>
        <authorList>
            <person name="Lv H."/>
            <person name="Tani A."/>
        </authorList>
    </citation>
    <scope>NUCLEOTIDE SEQUENCE [LARGE SCALE GENOMIC DNA]</scope>
    <source>
        <strain evidence="4 5">La3113</strain>
    </source>
</reference>
<evidence type="ECO:0000313" key="4">
    <source>
        <dbReference type="EMBL" id="TFW72534.1"/>
    </source>
</evidence>
<accession>A0A4Y9VUT3</accession>
<dbReference type="EMBL" id="PQVH01000005">
    <property type="protein sequence ID" value="TFW72534.1"/>
    <property type="molecule type" value="Genomic_DNA"/>
</dbReference>
<comment type="caution">
    <text evidence="4">The sequence shown here is derived from an EMBL/GenBank/DDBJ whole genome shotgun (WGS) entry which is preliminary data.</text>
</comment>
<evidence type="ECO:0000256" key="1">
    <source>
        <dbReference type="SAM" id="MobiDB-lite"/>
    </source>
</evidence>
<dbReference type="RefSeq" id="WP_019896647.1">
    <property type="nucleotide sequence ID" value="NZ_PQVH01000005.1"/>
</dbReference>
<gene>
    <name evidence="4" type="ORF">C3Y98_02705</name>
</gene>
<feature type="transmembrane region" description="Helical" evidence="2">
    <location>
        <begin position="85"/>
        <end position="101"/>
    </location>
</feature>
<feature type="transmembrane region" description="Helical" evidence="2">
    <location>
        <begin position="44"/>
        <end position="65"/>
    </location>
</feature>
<keyword evidence="5" id="KW-1185">Reference proteome</keyword>
<feature type="region of interest" description="Disordered" evidence="1">
    <location>
        <begin position="159"/>
        <end position="191"/>
    </location>
</feature>
<feature type="transmembrane region" description="Helical" evidence="2">
    <location>
        <begin position="113"/>
        <end position="133"/>
    </location>
</feature>
<dbReference type="OrthoDB" id="5574313at2"/>
<keyword evidence="2" id="KW-1133">Transmembrane helix</keyword>
<feature type="domain" description="DUF2231" evidence="3">
    <location>
        <begin position="7"/>
        <end position="145"/>
    </location>
</feature>
<evidence type="ECO:0000313" key="5">
    <source>
        <dbReference type="Proteomes" id="UP000297706"/>
    </source>
</evidence>
<keyword evidence="2" id="KW-0812">Transmembrane</keyword>
<dbReference type="Pfam" id="PF09990">
    <property type="entry name" value="DUF2231"/>
    <property type="match status" value="1"/>
</dbReference>
<keyword evidence="2" id="KW-0472">Membrane</keyword>
<feature type="compositionally biased region" description="Basic and acidic residues" evidence="1">
    <location>
        <begin position="167"/>
        <end position="191"/>
    </location>
</feature>
<dbReference type="Proteomes" id="UP000297706">
    <property type="component" value="Unassembled WGS sequence"/>
</dbReference>
<evidence type="ECO:0000259" key="3">
    <source>
        <dbReference type="Pfam" id="PF09990"/>
    </source>
</evidence>
<sequence>MPEIIPNLHPLIVHFPIALTTVSAFFHIAAAATRGKPIFSNFATLARTLLWLSALSVLPAVFFGWQAYNSVTHDDASHAAMLIHRNWALGTSIVLIILASWDGWRNKIDSPPVWWFVVAVIGAWSMVAITAWHGGELVYRHGLGVMSLPVPQDGVGHGHYSDTATDMSEHSHADTVPDDQVHEHSQHEHTH</sequence>
<feature type="transmembrane region" description="Helical" evidence="2">
    <location>
        <begin position="12"/>
        <end position="32"/>
    </location>
</feature>
<evidence type="ECO:0000256" key="2">
    <source>
        <dbReference type="SAM" id="Phobius"/>
    </source>
</evidence>